<dbReference type="RefSeq" id="WP_148871022.1">
    <property type="nucleotide sequence ID" value="NZ_VNIA01000006.1"/>
</dbReference>
<gene>
    <name evidence="1" type="ORF">C7447_10613</name>
</gene>
<dbReference type="OrthoDB" id="980944at2"/>
<dbReference type="AlphaFoldDB" id="A0A5S5DLB7"/>
<name>A0A5S5DLB7_9FLAO</name>
<evidence type="ECO:0000313" key="1">
    <source>
        <dbReference type="EMBL" id="TYP96717.1"/>
    </source>
</evidence>
<evidence type="ECO:0000313" key="2">
    <source>
        <dbReference type="Proteomes" id="UP000323136"/>
    </source>
</evidence>
<keyword evidence="2" id="KW-1185">Reference proteome</keyword>
<sequence length="408" mass="46094">MKLKLYHILFPFLLIVILSVTSYIPKKTELKIDLITKKTAYTATQTIELKFTSNQTEKIYLYCNNSYSSTILTPEIKNDSISFTVPNHFTKKTGLLKWSLTVSSKNVLNGEIIITPSNSKTHVEAYFGPRSILAGGKDLSMLVVVPSDSYDNPVKEGTKVFINHQFLSTIKTDIIPTENLIAWKNIFSYKPSGRILVNALCNNSSSKELTTIVYPNNPVNFKIEAQRDHDFADGNQVSYFITSTIKDQYNNIISDGTLVEFNIKNKQNILLKTYSTTINGVAKAKMLHPDHEETWKVNAVVPGMAESNTVQLKYKQVLKDFDIEFTNKNRTINVGILTSFMDQPVADGFIVKLNLYKNDSLIETKIKTSYEGMTAFKLSKDFYESGVYNLIIESGGITKEFLNTKLDE</sequence>
<accession>A0A5S5DLB7</accession>
<dbReference type="Proteomes" id="UP000323136">
    <property type="component" value="Unassembled WGS sequence"/>
</dbReference>
<dbReference type="Gene3D" id="2.60.40.10">
    <property type="entry name" value="Immunoglobulins"/>
    <property type="match status" value="1"/>
</dbReference>
<dbReference type="InterPro" id="IPR008964">
    <property type="entry name" value="Invasin/intimin_cell_adhesion"/>
</dbReference>
<dbReference type="EMBL" id="VNIA01000006">
    <property type="protein sequence ID" value="TYP96717.1"/>
    <property type="molecule type" value="Genomic_DNA"/>
</dbReference>
<dbReference type="InterPro" id="IPR013783">
    <property type="entry name" value="Ig-like_fold"/>
</dbReference>
<comment type="caution">
    <text evidence="1">The sequence shown here is derived from an EMBL/GenBank/DDBJ whole genome shotgun (WGS) entry which is preliminary data.</text>
</comment>
<protein>
    <submittedName>
        <fullName evidence="1">Uncharacterized protein</fullName>
    </submittedName>
</protein>
<organism evidence="1 2">
    <name type="scientific">Tenacibaculum adriaticum</name>
    <dbReference type="NCBI Taxonomy" id="413713"/>
    <lineage>
        <taxon>Bacteria</taxon>
        <taxon>Pseudomonadati</taxon>
        <taxon>Bacteroidota</taxon>
        <taxon>Flavobacteriia</taxon>
        <taxon>Flavobacteriales</taxon>
        <taxon>Flavobacteriaceae</taxon>
        <taxon>Tenacibaculum</taxon>
    </lineage>
</organism>
<dbReference type="SUPFAM" id="SSF49373">
    <property type="entry name" value="Invasin/intimin cell-adhesion fragments"/>
    <property type="match status" value="1"/>
</dbReference>
<proteinExistence type="predicted"/>
<reference evidence="1 2" key="1">
    <citation type="submission" date="2019-07" db="EMBL/GenBank/DDBJ databases">
        <title>Genomic Encyclopedia of Type Strains, Phase IV (KMG-IV): sequencing the most valuable type-strain genomes for metagenomic binning, comparative biology and taxonomic classification.</title>
        <authorList>
            <person name="Goeker M."/>
        </authorList>
    </citation>
    <scope>NUCLEOTIDE SEQUENCE [LARGE SCALE GENOMIC DNA]</scope>
    <source>
        <strain evidence="1 2">DSM 18961</strain>
    </source>
</reference>